<gene>
    <name evidence="1" type="ORF">BJI69_18435</name>
</gene>
<accession>A0A0G9HAU8</accession>
<keyword evidence="2" id="KW-1185">Reference proteome</keyword>
<dbReference type="Proteomes" id="UP000182987">
    <property type="component" value="Chromosome"/>
</dbReference>
<name>A0A0G9HAU8_9GAMM</name>
<dbReference type="AlphaFoldDB" id="A0A0G9HAU8"/>
<evidence type="ECO:0000313" key="1">
    <source>
        <dbReference type="EMBL" id="APG05682.1"/>
    </source>
</evidence>
<dbReference type="RefSeq" id="WP_046967638.1">
    <property type="nucleotide sequence ID" value="NZ_CP017480.1"/>
</dbReference>
<sequence>MVTYSVRCSDQTAHDCTKTVEVDIGIPDLTPEQLAAIFDGGHTGVQAHQLERADDAYRQQSDAMPGADRTYYVKVELDATTCTACLKDRSSEIPDFEPVK</sequence>
<proteinExistence type="predicted"/>
<organism evidence="1 2">
    <name type="scientific">Luteibacter rhizovicinus DSM 16549</name>
    <dbReference type="NCBI Taxonomy" id="1440763"/>
    <lineage>
        <taxon>Bacteria</taxon>
        <taxon>Pseudomonadati</taxon>
        <taxon>Pseudomonadota</taxon>
        <taxon>Gammaproteobacteria</taxon>
        <taxon>Lysobacterales</taxon>
        <taxon>Rhodanobacteraceae</taxon>
        <taxon>Luteibacter</taxon>
    </lineage>
</organism>
<dbReference type="OrthoDB" id="5955728at2"/>
<evidence type="ECO:0000313" key="2">
    <source>
        <dbReference type="Proteomes" id="UP000182987"/>
    </source>
</evidence>
<protein>
    <submittedName>
        <fullName evidence="1">Uncharacterized protein</fullName>
    </submittedName>
</protein>
<dbReference type="KEGG" id="lrz:BJI69_18435"/>
<dbReference type="EMBL" id="CP017480">
    <property type="protein sequence ID" value="APG05682.1"/>
    <property type="molecule type" value="Genomic_DNA"/>
</dbReference>
<dbReference type="PATRIC" id="fig|1440763.5.peg.1914"/>
<reference evidence="2" key="1">
    <citation type="submission" date="2016-09" db="EMBL/GenBank/DDBJ databases">
        <authorList>
            <person name="Lysoe E."/>
        </authorList>
    </citation>
    <scope>NUCLEOTIDE SEQUENCE [LARGE SCALE GENOMIC DNA]</scope>
    <source>
        <strain evidence="2">LJ96T</strain>
    </source>
</reference>